<dbReference type="InterPro" id="IPR000286">
    <property type="entry name" value="HDACs"/>
</dbReference>
<dbReference type="PANTHER" id="PTHR10625:SF10">
    <property type="entry name" value="HISTONE DEACETYLASE HDAC1"/>
    <property type="match status" value="1"/>
</dbReference>
<dbReference type="STRING" id="395961.Cyan7425_0772"/>
<evidence type="ECO:0000259" key="2">
    <source>
        <dbReference type="Pfam" id="PF00850"/>
    </source>
</evidence>
<dbReference type="InterPro" id="IPR037138">
    <property type="entry name" value="His_deacetylse_dom_sf"/>
</dbReference>
<dbReference type="Pfam" id="PF00850">
    <property type="entry name" value="Hist_deacetyl"/>
    <property type="match status" value="1"/>
</dbReference>
<gene>
    <name evidence="3" type="ordered locus">Cyan7425_0772</name>
</gene>
<feature type="domain" description="Histone deacetylase" evidence="2">
    <location>
        <begin position="21"/>
        <end position="303"/>
    </location>
</feature>
<dbReference type="InterPro" id="IPR023801">
    <property type="entry name" value="His_deacetylse_dom"/>
</dbReference>
<dbReference type="EMBL" id="CP001344">
    <property type="protein sequence ID" value="ACL43159.1"/>
    <property type="molecule type" value="Genomic_DNA"/>
</dbReference>
<dbReference type="PRINTS" id="PR01270">
    <property type="entry name" value="HDASUPER"/>
</dbReference>
<comment type="similarity">
    <text evidence="1">Belongs to the histone deacetylase family.</text>
</comment>
<proteinExistence type="inferred from homology"/>
<dbReference type="InterPro" id="IPR023696">
    <property type="entry name" value="Ureohydrolase_dom_sf"/>
</dbReference>
<evidence type="ECO:0000256" key="1">
    <source>
        <dbReference type="ARBA" id="ARBA00005947"/>
    </source>
</evidence>
<dbReference type="CDD" id="cd09992">
    <property type="entry name" value="HDAC_classII"/>
    <property type="match status" value="1"/>
</dbReference>
<dbReference type="HOGENOM" id="CLU_007727_8_1_3"/>
<dbReference type="KEGG" id="cyn:Cyan7425_0772"/>
<protein>
    <submittedName>
        <fullName evidence="3">Histone deacetylase superfamily</fullName>
    </submittedName>
</protein>
<dbReference type="GO" id="GO:0040029">
    <property type="term" value="P:epigenetic regulation of gene expression"/>
    <property type="evidence" value="ECO:0007669"/>
    <property type="project" value="TreeGrafter"/>
</dbReference>
<dbReference type="GO" id="GO:0004407">
    <property type="term" value="F:histone deacetylase activity"/>
    <property type="evidence" value="ECO:0007669"/>
    <property type="project" value="TreeGrafter"/>
</dbReference>
<sequence>MAKVAVIYSDQFLLHQTGPYHPERPERLKAIVQTLQAAPWAEHLHWRSPTPITVRDPRPLIQQVHQLEYLQTVQRLADQGGGALDPDTMVSPDSYEVALLAVNAWLDGVDQVLTTAEPAFVLARPPGHHALRSRGMGFCLFGNAAIAAHYALRQTGIHRVAILDWDVHHGNGTQALVESHPQIAYCSLHQAPYYPYTGEASERGGFDNVLNLPLPAGSSRQDYEPQFRHQVVPFLEQFSPDLLIISAGYDANRDDPLSSMALLPEDYGFFTDCCLSLTRRVVFGLEGGYDLNSLAHSVAATLERCL</sequence>
<dbReference type="OrthoDB" id="9808367at2"/>
<dbReference type="AlphaFoldDB" id="B8HVY1"/>
<reference evidence="3" key="1">
    <citation type="submission" date="2009-01" db="EMBL/GenBank/DDBJ databases">
        <title>Complete sequence of chromosome Cyanothece sp. PCC 7425.</title>
        <authorList>
            <consortium name="US DOE Joint Genome Institute"/>
            <person name="Lucas S."/>
            <person name="Copeland A."/>
            <person name="Lapidus A."/>
            <person name="Glavina del Rio T."/>
            <person name="Dalin E."/>
            <person name="Tice H."/>
            <person name="Bruce D."/>
            <person name="Goodwin L."/>
            <person name="Pitluck S."/>
            <person name="Sims D."/>
            <person name="Meineke L."/>
            <person name="Brettin T."/>
            <person name="Detter J.C."/>
            <person name="Han C."/>
            <person name="Larimer F."/>
            <person name="Land M."/>
            <person name="Hauser L."/>
            <person name="Kyrpides N."/>
            <person name="Ovchinnikova G."/>
            <person name="Liberton M."/>
            <person name="Stoeckel J."/>
            <person name="Banerjee A."/>
            <person name="Singh A."/>
            <person name="Page L."/>
            <person name="Sato H."/>
            <person name="Zhao L."/>
            <person name="Sherman L."/>
            <person name="Pakrasi H."/>
            <person name="Richardson P."/>
        </authorList>
    </citation>
    <scope>NUCLEOTIDE SEQUENCE</scope>
    <source>
        <strain evidence="3">PCC 7425</strain>
    </source>
</reference>
<dbReference type="eggNOG" id="COG0123">
    <property type="taxonomic scope" value="Bacteria"/>
</dbReference>
<dbReference type="PANTHER" id="PTHR10625">
    <property type="entry name" value="HISTONE DEACETYLASE HDAC1-RELATED"/>
    <property type="match status" value="1"/>
</dbReference>
<name>B8HVY1_CYAP4</name>
<accession>B8HVY1</accession>
<dbReference type="SUPFAM" id="SSF52768">
    <property type="entry name" value="Arginase/deacetylase"/>
    <property type="match status" value="1"/>
</dbReference>
<organism evidence="3">
    <name type="scientific">Cyanothece sp. (strain PCC 7425 / ATCC 29141)</name>
    <dbReference type="NCBI Taxonomy" id="395961"/>
    <lineage>
        <taxon>Bacteria</taxon>
        <taxon>Bacillati</taxon>
        <taxon>Cyanobacteriota</taxon>
        <taxon>Cyanophyceae</taxon>
        <taxon>Gomontiellales</taxon>
        <taxon>Cyanothecaceae</taxon>
        <taxon>Cyanothece</taxon>
    </lineage>
</organism>
<dbReference type="Gene3D" id="3.40.800.20">
    <property type="entry name" value="Histone deacetylase domain"/>
    <property type="match status" value="1"/>
</dbReference>
<evidence type="ECO:0000313" key="3">
    <source>
        <dbReference type="EMBL" id="ACL43159.1"/>
    </source>
</evidence>